<dbReference type="RefSeq" id="WP_115867415.1">
    <property type="nucleotide sequence ID" value="NZ_QREG01000005.1"/>
</dbReference>
<keyword evidence="2" id="KW-1185">Reference proteome</keyword>
<accession>A0A3D9L613</accession>
<organism evidence="1 2">
    <name type="scientific">Marinoscillum furvescens DSM 4134</name>
    <dbReference type="NCBI Taxonomy" id="1122208"/>
    <lineage>
        <taxon>Bacteria</taxon>
        <taxon>Pseudomonadati</taxon>
        <taxon>Bacteroidota</taxon>
        <taxon>Cytophagia</taxon>
        <taxon>Cytophagales</taxon>
        <taxon>Reichenbachiellaceae</taxon>
        <taxon>Marinoscillum</taxon>
    </lineage>
</organism>
<dbReference type="Proteomes" id="UP000256779">
    <property type="component" value="Unassembled WGS sequence"/>
</dbReference>
<evidence type="ECO:0000313" key="2">
    <source>
        <dbReference type="Proteomes" id="UP000256779"/>
    </source>
</evidence>
<proteinExistence type="predicted"/>
<sequence length="530" mass="56954">MKKSLSALFLITLLGCNIGDLDIDNLKGPTLNSRVAVPIGEVTYTMRELLDELGDEQLGLQEDSASLLQISYFDTATFSAAGDIISINDVSNSASIDIPAIPASLDSRQEVIDTVFTFVYPASENEDLDSIFYNEGNLLLNINSNVSSELAYSLDISNTRLVSSGDPVNFTGNLSSFGSESQSQTLAGHKTDLLFENGTNTFQVAARFTIFLSPGASTSPGESISMTITYADQSFNLLYGKFGQDTLDVGDEELDIGFFKDLGDKGLKFGNPRIKFNFDNTFGLPLGVLFNRMYGVDSTSRGYDTTFLTGDVAERPQLIAGSVAPGVDATSTILLDRNNSSLQDFLAGSPQSLGFDLRAIANPEDGSVSNFVMDSSRITTFIEITLPMELALDDAVQNVSFDLGSGLKFDEADSVTIRIVSENELPLSADVLLSIVDENDSTLYTAQEAQVLQAPFLDQSGGLDRVRQLTTDIPVSKQGIEALGNGKKMKLALIMNTPKGAGTNDFFVKILADYALNVKVAVVGKLAIDL</sequence>
<dbReference type="PROSITE" id="PS51257">
    <property type="entry name" value="PROKAR_LIPOPROTEIN"/>
    <property type="match status" value="1"/>
</dbReference>
<evidence type="ECO:0000313" key="1">
    <source>
        <dbReference type="EMBL" id="REE00408.1"/>
    </source>
</evidence>
<comment type="caution">
    <text evidence="1">The sequence shown here is derived from an EMBL/GenBank/DDBJ whole genome shotgun (WGS) entry which is preliminary data.</text>
</comment>
<name>A0A3D9L613_MARFU</name>
<protein>
    <submittedName>
        <fullName evidence="1">Uncharacterized protein</fullName>
    </submittedName>
</protein>
<dbReference type="OrthoDB" id="978366at2"/>
<dbReference type="AlphaFoldDB" id="A0A3D9L613"/>
<reference evidence="1 2" key="1">
    <citation type="submission" date="2018-07" db="EMBL/GenBank/DDBJ databases">
        <title>Genomic Encyclopedia of Type Strains, Phase IV (KMG-IV): sequencing the most valuable type-strain genomes for metagenomic binning, comparative biology and taxonomic classification.</title>
        <authorList>
            <person name="Goeker M."/>
        </authorList>
    </citation>
    <scope>NUCLEOTIDE SEQUENCE [LARGE SCALE GENOMIC DNA]</scope>
    <source>
        <strain evidence="1 2">DSM 4134</strain>
    </source>
</reference>
<dbReference type="EMBL" id="QREG01000005">
    <property type="protein sequence ID" value="REE00408.1"/>
    <property type="molecule type" value="Genomic_DNA"/>
</dbReference>
<gene>
    <name evidence="1" type="ORF">C7460_10529</name>
</gene>